<evidence type="ECO:0000313" key="1">
    <source>
        <dbReference type="Proteomes" id="UP000887580"/>
    </source>
</evidence>
<dbReference type="Proteomes" id="UP000887580">
    <property type="component" value="Unplaced"/>
</dbReference>
<evidence type="ECO:0000313" key="2">
    <source>
        <dbReference type="WBParaSite" id="PS1159_v2.g24295.t1"/>
    </source>
</evidence>
<name>A0AC35G6I5_9BILA</name>
<organism evidence="1 2">
    <name type="scientific">Panagrolaimus sp. PS1159</name>
    <dbReference type="NCBI Taxonomy" id="55785"/>
    <lineage>
        <taxon>Eukaryota</taxon>
        <taxon>Metazoa</taxon>
        <taxon>Ecdysozoa</taxon>
        <taxon>Nematoda</taxon>
        <taxon>Chromadorea</taxon>
        <taxon>Rhabditida</taxon>
        <taxon>Tylenchina</taxon>
        <taxon>Panagrolaimomorpha</taxon>
        <taxon>Panagrolaimoidea</taxon>
        <taxon>Panagrolaimidae</taxon>
        <taxon>Panagrolaimus</taxon>
    </lineage>
</organism>
<accession>A0AC35G6I5</accession>
<proteinExistence type="predicted"/>
<dbReference type="WBParaSite" id="PS1159_v2.g24295.t1">
    <property type="protein sequence ID" value="PS1159_v2.g24295.t1"/>
    <property type="gene ID" value="PS1159_v2.g24295"/>
</dbReference>
<protein>
    <submittedName>
        <fullName evidence="2">Nudix hydrolase domain-containing protein</fullName>
    </submittedName>
</protein>
<sequence>MADNGISTEGHVRFEGTSPIPPGGRRAPDMQLGKCKWVRILDNIAYIVAGIILRESEDGSDIEMLLIQEAKTKVYGKWYFPAGHCEAGETIEDATKREVLEETGFQCQVDNLISLEVRGSGWYRFAFFCTITGGSLKATADKESLCAGWHSIQAIKSKSIPIRNSDFIKIMEEGVKFFKWKNSLGPSISDFPPVLTKHENEKGLFVEFVIVKIGNTSDRTEVLVHQSIQDETEILTRDDAFPTVEFGFEYFFPVMVSKCYKHILEDGSTALDPPSAVSHLTCLPSPIESFQHGLRTRIICYHKKTFSKSLINDPRRYHWIEIKDKRVLASLQLVPKQFQPKLFLL</sequence>
<reference evidence="2" key="1">
    <citation type="submission" date="2022-11" db="UniProtKB">
        <authorList>
            <consortium name="WormBaseParasite"/>
        </authorList>
    </citation>
    <scope>IDENTIFICATION</scope>
</reference>